<gene>
    <name evidence="4" type="ORF">SAMN05192585_1066</name>
</gene>
<dbReference type="EMBL" id="FNID01000006">
    <property type="protein sequence ID" value="SDM83435.1"/>
    <property type="molecule type" value="Genomic_DNA"/>
</dbReference>
<evidence type="ECO:0000259" key="3">
    <source>
        <dbReference type="PROSITE" id="PS51178"/>
    </source>
</evidence>
<feature type="domain" description="PASTA" evidence="3">
    <location>
        <begin position="410"/>
        <end position="477"/>
    </location>
</feature>
<name>A0A1G9WHA2_9FIRM</name>
<evidence type="ECO:0000313" key="4">
    <source>
        <dbReference type="EMBL" id="SDM83435.1"/>
    </source>
</evidence>
<dbReference type="PANTHER" id="PTHR24362:SF309">
    <property type="entry name" value="PROTEIN KINASE DOMAIN-CONTAINING PROTEIN"/>
    <property type="match status" value="1"/>
</dbReference>
<evidence type="ECO:0000259" key="2">
    <source>
        <dbReference type="PROSITE" id="PS50011"/>
    </source>
</evidence>
<organism evidence="4 5">
    <name type="scientific">Acetanaerobacterium elongatum</name>
    <dbReference type="NCBI Taxonomy" id="258515"/>
    <lineage>
        <taxon>Bacteria</taxon>
        <taxon>Bacillati</taxon>
        <taxon>Bacillota</taxon>
        <taxon>Clostridia</taxon>
        <taxon>Eubacteriales</taxon>
        <taxon>Oscillospiraceae</taxon>
        <taxon>Acetanaerobacterium</taxon>
    </lineage>
</organism>
<dbReference type="SUPFAM" id="SSF56112">
    <property type="entry name" value="Protein kinase-like (PK-like)"/>
    <property type="match status" value="1"/>
</dbReference>
<dbReference type="GO" id="GO:0004674">
    <property type="term" value="F:protein serine/threonine kinase activity"/>
    <property type="evidence" value="ECO:0007669"/>
    <property type="project" value="UniProtKB-KW"/>
</dbReference>
<sequence>MDSPDIKLCMGCMREKQGKEAVCPFCGFDVNTPHHPLYLKPGTLVSKQYIVGKLIAYNGEGATYLGCDLTQNNKVLIREYMPDALAVRETGGEHVITLKGKETQYKALLSDFSDLCRQLQKLRTYTGLLSLTDFFEQNNTVYAVYQFVAETTLSSFFKENGVLTIETLKERLAPILAAVEAMHALGVIHRGISPETILVNEDRTLRLFGFSIPAARTAKCELAAELFAGYSPPELYSLTGWQGTWTDVYSVAAVIYTALTGVVPPEAPARLTGDTLKPASEVNPAVPEFISLVLQQAMALEPKERPQTIGAFSMALTQPAAPGGVMTENSDKRGENMYQEQPAKRKSAHKWKVRKRNFIYMMSSMLITTAVLLTLMFVILSEIDSSLLVFAKDNTPGTSIIDVSSDATASEAPYLLPDFVGSYLDSVKSKEDFQKKYFLTETEEYNDEQPAGVIFEQNPIANTPVTDSVNVAVKVSKGPAPIPDTIVGMAQADAQKTLDDLKIKYQVVQMYDDTVPAGNVIKVTRLPGEVMLFISQGSMNGASTGSGGYGGMTFEEYWKIFGTNSN</sequence>
<dbReference type="GO" id="GO:0005524">
    <property type="term" value="F:ATP binding"/>
    <property type="evidence" value="ECO:0007669"/>
    <property type="project" value="InterPro"/>
</dbReference>
<dbReference type="SMART" id="SM00220">
    <property type="entry name" value="S_TKc"/>
    <property type="match status" value="1"/>
</dbReference>
<keyword evidence="1" id="KW-1133">Transmembrane helix</keyword>
<feature type="domain" description="Protein kinase" evidence="2">
    <location>
        <begin position="49"/>
        <end position="321"/>
    </location>
</feature>
<dbReference type="Pfam" id="PF00069">
    <property type="entry name" value="Pkinase"/>
    <property type="match status" value="1"/>
</dbReference>
<dbReference type="InterPro" id="IPR011009">
    <property type="entry name" value="Kinase-like_dom_sf"/>
</dbReference>
<evidence type="ECO:0000313" key="5">
    <source>
        <dbReference type="Proteomes" id="UP000199182"/>
    </source>
</evidence>
<dbReference type="PANTHER" id="PTHR24362">
    <property type="entry name" value="SERINE/THREONINE-PROTEIN KINASE NEK"/>
    <property type="match status" value="1"/>
</dbReference>
<dbReference type="InterPro" id="IPR000719">
    <property type="entry name" value="Prot_kinase_dom"/>
</dbReference>
<dbReference type="Pfam" id="PF03793">
    <property type="entry name" value="PASTA"/>
    <property type="match status" value="1"/>
</dbReference>
<dbReference type="RefSeq" id="WP_162840297.1">
    <property type="nucleotide sequence ID" value="NZ_FNID01000006.1"/>
</dbReference>
<dbReference type="Proteomes" id="UP000199182">
    <property type="component" value="Unassembled WGS sequence"/>
</dbReference>
<dbReference type="AlphaFoldDB" id="A0A1G9WHA2"/>
<proteinExistence type="predicted"/>
<dbReference type="InterPro" id="IPR005543">
    <property type="entry name" value="PASTA_dom"/>
</dbReference>
<keyword evidence="4" id="KW-0723">Serine/threonine-protein kinase</keyword>
<dbReference type="PROSITE" id="PS51178">
    <property type="entry name" value="PASTA"/>
    <property type="match status" value="1"/>
</dbReference>
<protein>
    <submittedName>
        <fullName evidence="4">Serine/threonine protein kinase</fullName>
    </submittedName>
</protein>
<dbReference type="Gene3D" id="1.10.510.10">
    <property type="entry name" value="Transferase(Phosphotransferase) domain 1"/>
    <property type="match status" value="1"/>
</dbReference>
<reference evidence="4 5" key="1">
    <citation type="submission" date="2016-10" db="EMBL/GenBank/DDBJ databases">
        <authorList>
            <person name="de Groot N.N."/>
        </authorList>
    </citation>
    <scope>NUCLEOTIDE SEQUENCE [LARGE SCALE GENOMIC DNA]</scope>
    <source>
        <strain evidence="4 5">CGMCC 1.5012</strain>
    </source>
</reference>
<keyword evidence="1" id="KW-0472">Membrane</keyword>
<keyword evidence="4" id="KW-0418">Kinase</keyword>
<keyword evidence="4" id="KW-0808">Transferase</keyword>
<dbReference type="PROSITE" id="PS50011">
    <property type="entry name" value="PROTEIN_KINASE_DOM"/>
    <property type="match status" value="1"/>
</dbReference>
<dbReference type="CDD" id="cd06577">
    <property type="entry name" value="PASTA_pknB"/>
    <property type="match status" value="2"/>
</dbReference>
<accession>A0A1G9WHA2</accession>
<dbReference type="SMART" id="SM00740">
    <property type="entry name" value="PASTA"/>
    <property type="match status" value="2"/>
</dbReference>
<feature type="transmembrane region" description="Helical" evidence="1">
    <location>
        <begin position="358"/>
        <end position="380"/>
    </location>
</feature>
<evidence type="ECO:0000256" key="1">
    <source>
        <dbReference type="SAM" id="Phobius"/>
    </source>
</evidence>
<keyword evidence="5" id="KW-1185">Reference proteome</keyword>
<dbReference type="Gene3D" id="3.30.10.20">
    <property type="match status" value="2"/>
</dbReference>
<keyword evidence="1" id="KW-0812">Transmembrane</keyword>
<dbReference type="STRING" id="258515.SAMN05192585_1066"/>